<dbReference type="KEGG" id="hdu:HD_1252"/>
<dbReference type="HOGENOM" id="CLU_3374021_0_0_6"/>
<dbReference type="AlphaFoldDB" id="Q7VLY5"/>
<accession>Q7VLY5</accession>
<dbReference type="STRING" id="233412.HD_1252"/>
<proteinExistence type="predicted"/>
<protein>
    <submittedName>
        <fullName evidence="1">Uncharacterized protein</fullName>
    </submittedName>
</protein>
<organism evidence="1 2">
    <name type="scientific">Haemophilus ducreyi (strain 35000HP / ATCC 700724)</name>
    <dbReference type="NCBI Taxonomy" id="233412"/>
    <lineage>
        <taxon>Bacteria</taxon>
        <taxon>Pseudomonadati</taxon>
        <taxon>Pseudomonadota</taxon>
        <taxon>Gammaproteobacteria</taxon>
        <taxon>Pasteurellales</taxon>
        <taxon>Pasteurellaceae</taxon>
        <taxon>Haemophilus</taxon>
    </lineage>
</organism>
<gene>
    <name evidence="1" type="ordered locus">HD_1252</name>
</gene>
<evidence type="ECO:0000313" key="1">
    <source>
        <dbReference type="EMBL" id="AAP96085.1"/>
    </source>
</evidence>
<evidence type="ECO:0000313" key="2">
    <source>
        <dbReference type="Proteomes" id="UP000001022"/>
    </source>
</evidence>
<name>Q7VLY5_HAEDU</name>
<sequence>MVIANFLKSKIGNGLHNPLPIFLYHQLRGYYEIQ</sequence>
<dbReference type="Proteomes" id="UP000001022">
    <property type="component" value="Chromosome"/>
</dbReference>
<reference evidence="2" key="1">
    <citation type="submission" date="2003-06" db="EMBL/GenBank/DDBJ databases">
        <title>The complete genome sequence of Haemophilus ducreyi.</title>
        <authorList>
            <person name="Munson R.S. Jr."/>
            <person name="Ray W.C."/>
            <person name="Mahairas G."/>
            <person name="Sabo P."/>
            <person name="Mungur R."/>
            <person name="Johnson L."/>
            <person name="Nguyen D."/>
            <person name="Wang J."/>
            <person name="Forst C."/>
            <person name="Hood L."/>
        </authorList>
    </citation>
    <scope>NUCLEOTIDE SEQUENCE [LARGE SCALE GENOMIC DNA]</scope>
    <source>
        <strain evidence="2">35000HP / ATCC 700724</strain>
    </source>
</reference>
<keyword evidence="2" id="KW-1185">Reference proteome</keyword>
<dbReference type="EMBL" id="AE017143">
    <property type="protein sequence ID" value="AAP96085.1"/>
    <property type="molecule type" value="Genomic_DNA"/>
</dbReference>